<dbReference type="PROSITE" id="PS51186">
    <property type="entry name" value="GNAT"/>
    <property type="match status" value="1"/>
</dbReference>
<dbReference type="InterPro" id="IPR000182">
    <property type="entry name" value="GNAT_dom"/>
</dbReference>
<evidence type="ECO:0000313" key="4">
    <source>
        <dbReference type="Proteomes" id="UP000774570"/>
    </source>
</evidence>
<protein>
    <submittedName>
        <fullName evidence="3">GNAT family N-acetyltransferase</fullName>
    </submittedName>
</protein>
<accession>A0ABS7FRY5</accession>
<feature type="domain" description="N-acetyltransferase" evidence="2">
    <location>
        <begin position="118"/>
        <end position="275"/>
    </location>
</feature>
<feature type="region of interest" description="Disordered" evidence="1">
    <location>
        <begin position="252"/>
        <end position="284"/>
    </location>
</feature>
<evidence type="ECO:0000256" key="1">
    <source>
        <dbReference type="SAM" id="MobiDB-lite"/>
    </source>
</evidence>
<dbReference type="SUPFAM" id="SSF55729">
    <property type="entry name" value="Acyl-CoA N-acyltransferases (Nat)"/>
    <property type="match status" value="1"/>
</dbReference>
<reference evidence="3 4" key="1">
    <citation type="submission" date="2021-07" db="EMBL/GenBank/DDBJ databases">
        <title>Actinomadura sp. PM05-2 isolated from lichen.</title>
        <authorList>
            <person name="Somphong A."/>
            <person name="Phongsopitanun W."/>
            <person name="Tanasupawat S."/>
            <person name="Peongsungnone V."/>
        </authorList>
    </citation>
    <scope>NUCLEOTIDE SEQUENCE [LARGE SCALE GENOMIC DNA]</scope>
    <source>
        <strain evidence="3 4">PM05-2</strain>
    </source>
</reference>
<name>A0ABS7FRY5_9ACTN</name>
<dbReference type="Proteomes" id="UP000774570">
    <property type="component" value="Unassembled WGS sequence"/>
</dbReference>
<dbReference type="EMBL" id="JAIBOA010000006">
    <property type="protein sequence ID" value="MBW8483071.1"/>
    <property type="molecule type" value="Genomic_DNA"/>
</dbReference>
<feature type="compositionally biased region" description="Polar residues" evidence="1">
    <location>
        <begin position="252"/>
        <end position="262"/>
    </location>
</feature>
<organism evidence="3 4">
    <name type="scientific">Actinomadura parmotrematis</name>
    <dbReference type="NCBI Taxonomy" id="2864039"/>
    <lineage>
        <taxon>Bacteria</taxon>
        <taxon>Bacillati</taxon>
        <taxon>Actinomycetota</taxon>
        <taxon>Actinomycetes</taxon>
        <taxon>Streptosporangiales</taxon>
        <taxon>Thermomonosporaceae</taxon>
        <taxon>Actinomadura</taxon>
    </lineage>
</organism>
<evidence type="ECO:0000313" key="3">
    <source>
        <dbReference type="EMBL" id="MBW8483071.1"/>
    </source>
</evidence>
<dbReference type="InterPro" id="IPR016181">
    <property type="entry name" value="Acyl_CoA_acyltransferase"/>
</dbReference>
<evidence type="ECO:0000259" key="2">
    <source>
        <dbReference type="PROSITE" id="PS51186"/>
    </source>
</evidence>
<keyword evidence="4" id="KW-1185">Reference proteome</keyword>
<gene>
    <name evidence="3" type="ORF">K1Y72_11870</name>
</gene>
<proteinExistence type="predicted"/>
<dbReference type="RefSeq" id="WP_220166013.1">
    <property type="nucleotide sequence ID" value="NZ_JAIBOA010000006.1"/>
</dbReference>
<dbReference type="Pfam" id="PF00583">
    <property type="entry name" value="Acetyltransf_1"/>
    <property type="match status" value="1"/>
</dbReference>
<dbReference type="Gene3D" id="3.40.630.30">
    <property type="match status" value="1"/>
</dbReference>
<comment type="caution">
    <text evidence="3">The sequence shown here is derived from an EMBL/GenBank/DDBJ whole genome shotgun (WGS) entry which is preliminary data.</text>
</comment>
<sequence>MTVLSLGFRSDLMLLGLQGSTVEQRDGHLAVRTPGNPGFYWGNFLLLAGPPAPGTVAGWVEVFRRAFPDAAHVAIGIDGVAGLAGHTGELAGAGLDIDRNTVMTASAVRPPPRPNEDAEFRVLAGDADWRAALELRVATHADAGIPGYREFAERHLTAMRRLQDRGHGAWFGAFQGGRMVSGLGVFGDGSGTVRYQSVDTHPEHRNQGLAGTLVHLAGRYALERMAARTLVIVADPGYAAIRIYRSVGFTDSETQVQLQRTPSPHHGTAEDGTLPNGTGRHSAP</sequence>